<evidence type="ECO:0000256" key="4">
    <source>
        <dbReference type="ARBA" id="ARBA00022692"/>
    </source>
</evidence>
<keyword evidence="9" id="KW-1185">Reference proteome</keyword>
<feature type="transmembrane region" description="Helical" evidence="7">
    <location>
        <begin position="81"/>
        <end position="102"/>
    </location>
</feature>
<proteinExistence type="inferred from homology"/>
<evidence type="ECO:0000313" key="9">
    <source>
        <dbReference type="Proteomes" id="UP000023152"/>
    </source>
</evidence>
<organism evidence="8 9">
    <name type="scientific">Reticulomyxa filosa</name>
    <dbReference type="NCBI Taxonomy" id="46433"/>
    <lineage>
        <taxon>Eukaryota</taxon>
        <taxon>Sar</taxon>
        <taxon>Rhizaria</taxon>
        <taxon>Retaria</taxon>
        <taxon>Foraminifera</taxon>
        <taxon>Monothalamids</taxon>
        <taxon>Reticulomyxidae</taxon>
        <taxon>Reticulomyxa</taxon>
    </lineage>
</organism>
<evidence type="ECO:0000256" key="1">
    <source>
        <dbReference type="ARBA" id="ARBA00004141"/>
    </source>
</evidence>
<comment type="similarity">
    <text evidence="2">Belongs to the CRT-like transporter family.</text>
</comment>
<feature type="transmembrane region" description="Helical" evidence="7">
    <location>
        <begin position="178"/>
        <end position="196"/>
    </location>
</feature>
<feature type="transmembrane region" description="Helical" evidence="7">
    <location>
        <begin position="108"/>
        <end position="127"/>
    </location>
</feature>
<dbReference type="GO" id="GO:0016020">
    <property type="term" value="C:membrane"/>
    <property type="evidence" value="ECO:0007669"/>
    <property type="project" value="UniProtKB-SubCell"/>
</dbReference>
<evidence type="ECO:0000313" key="8">
    <source>
        <dbReference type="EMBL" id="ETO12455.1"/>
    </source>
</evidence>
<keyword evidence="5 7" id="KW-1133">Transmembrane helix</keyword>
<dbReference type="InterPro" id="IPR037185">
    <property type="entry name" value="EmrE-like"/>
</dbReference>
<dbReference type="EMBL" id="ASPP01021385">
    <property type="protein sequence ID" value="ETO12455.1"/>
    <property type="molecule type" value="Genomic_DNA"/>
</dbReference>
<dbReference type="AlphaFoldDB" id="X6MHC4"/>
<feature type="transmembrane region" description="Helical" evidence="7">
    <location>
        <begin position="139"/>
        <end position="158"/>
    </location>
</feature>
<sequence length="210" mass="23729">MGFLDLINLRYILCVCEVLENTNIKQEVAGTKAHNNAREIVELIYAGAAFCVIFFFLLLIDLWRGQTTLEQCKTFSRPRYLLKYAVVGTCNGLNGFFLVFAASVTAPFLQAILGTFQIFWTILFRFIILRKLPNVRQTLYAVGVFCGLFLASVPSVFGLDISNSFKTSATGMSSFTNYLSYTVRVLLGGNLAFLRVRERERSNKQNLKNK</sequence>
<dbReference type="Proteomes" id="UP000023152">
    <property type="component" value="Unassembled WGS sequence"/>
</dbReference>
<feature type="transmembrane region" description="Helical" evidence="7">
    <location>
        <begin position="43"/>
        <end position="60"/>
    </location>
</feature>
<keyword evidence="3" id="KW-0813">Transport</keyword>
<comment type="subcellular location">
    <subcellularLocation>
        <location evidence="1">Membrane</location>
        <topology evidence="1">Multi-pass membrane protein</topology>
    </subcellularLocation>
</comment>
<keyword evidence="4 7" id="KW-0812">Transmembrane</keyword>
<accession>X6MHC4</accession>
<evidence type="ECO:0000256" key="3">
    <source>
        <dbReference type="ARBA" id="ARBA00022448"/>
    </source>
</evidence>
<dbReference type="PANTHER" id="PTHR31326:SF1">
    <property type="entry name" value="PROTEIN CLT2, CHLOROPLASTIC"/>
    <property type="match status" value="1"/>
</dbReference>
<evidence type="ECO:0000256" key="7">
    <source>
        <dbReference type="SAM" id="Phobius"/>
    </source>
</evidence>
<evidence type="ECO:0000256" key="5">
    <source>
        <dbReference type="ARBA" id="ARBA00022989"/>
    </source>
</evidence>
<comment type="caution">
    <text evidence="8">The sequence shown here is derived from an EMBL/GenBank/DDBJ whole genome shotgun (WGS) entry which is preliminary data.</text>
</comment>
<keyword evidence="6 7" id="KW-0472">Membrane</keyword>
<name>X6MHC4_RETFI</name>
<evidence type="ECO:0000256" key="2">
    <source>
        <dbReference type="ARBA" id="ARBA00006690"/>
    </source>
</evidence>
<dbReference type="Pfam" id="PF08627">
    <property type="entry name" value="CRT-like"/>
    <property type="match status" value="1"/>
</dbReference>
<gene>
    <name evidence="8" type="ORF">RFI_24920</name>
</gene>
<reference evidence="8 9" key="1">
    <citation type="journal article" date="2013" name="Curr. Biol.">
        <title>The Genome of the Foraminiferan Reticulomyxa filosa.</title>
        <authorList>
            <person name="Glockner G."/>
            <person name="Hulsmann N."/>
            <person name="Schleicher M."/>
            <person name="Noegel A.A."/>
            <person name="Eichinger L."/>
            <person name="Gallinger C."/>
            <person name="Pawlowski J."/>
            <person name="Sierra R."/>
            <person name="Euteneuer U."/>
            <person name="Pillet L."/>
            <person name="Moustafa A."/>
            <person name="Platzer M."/>
            <person name="Groth M."/>
            <person name="Szafranski K."/>
            <person name="Schliwa M."/>
        </authorList>
    </citation>
    <scope>NUCLEOTIDE SEQUENCE [LARGE SCALE GENOMIC DNA]</scope>
</reference>
<dbReference type="SUPFAM" id="SSF103481">
    <property type="entry name" value="Multidrug resistance efflux transporter EmrE"/>
    <property type="match status" value="1"/>
</dbReference>
<dbReference type="InterPro" id="IPR013936">
    <property type="entry name" value="CRT-like"/>
</dbReference>
<dbReference type="OrthoDB" id="6335830at2759"/>
<protein>
    <submittedName>
        <fullName evidence="8">Uncharacterized protein</fullName>
    </submittedName>
</protein>
<evidence type="ECO:0000256" key="6">
    <source>
        <dbReference type="ARBA" id="ARBA00023136"/>
    </source>
</evidence>
<dbReference type="PANTHER" id="PTHR31326">
    <property type="entry name" value="PROTEIN CLT2, CHLOROPLASTIC"/>
    <property type="match status" value="1"/>
</dbReference>